<evidence type="ECO:0000256" key="3">
    <source>
        <dbReference type="ARBA" id="ARBA00023015"/>
    </source>
</evidence>
<dbReference type="OrthoDB" id="9808774at2"/>
<dbReference type="InterPro" id="IPR022691">
    <property type="entry name" value="Tscrpt_elong_fac_GreA/B_N"/>
</dbReference>
<evidence type="ECO:0000256" key="5">
    <source>
        <dbReference type="ARBA" id="ARBA00023163"/>
    </source>
</evidence>
<dbReference type="InterPro" id="IPR018151">
    <property type="entry name" value="TF_GreA/GreB_CS"/>
</dbReference>
<proteinExistence type="inferred from homology"/>
<keyword evidence="12" id="KW-0648">Protein biosynthesis</keyword>
<evidence type="ECO:0000259" key="11">
    <source>
        <dbReference type="Pfam" id="PF03449"/>
    </source>
</evidence>
<dbReference type="InterPro" id="IPR001437">
    <property type="entry name" value="Tscrpt_elong_fac_GreA/B_C"/>
</dbReference>
<dbReference type="Gene3D" id="3.10.50.30">
    <property type="entry name" value="Transcription elongation factor, GreA/GreB, C-terminal domain"/>
    <property type="match status" value="1"/>
</dbReference>
<dbReference type="InterPro" id="IPR036953">
    <property type="entry name" value="GreA/GreB_C_sf"/>
</dbReference>
<evidence type="ECO:0000256" key="6">
    <source>
        <dbReference type="ARBA" id="ARBA00024916"/>
    </source>
</evidence>
<dbReference type="Pfam" id="PF03449">
    <property type="entry name" value="GreA_GreB_N"/>
    <property type="match status" value="1"/>
</dbReference>
<dbReference type="Gene3D" id="1.10.287.180">
    <property type="entry name" value="Transcription elongation factor, GreA/GreB, N-terminal domain"/>
    <property type="match status" value="1"/>
</dbReference>
<dbReference type="GO" id="GO:0006354">
    <property type="term" value="P:DNA-templated transcription elongation"/>
    <property type="evidence" value="ECO:0007669"/>
    <property type="project" value="TreeGrafter"/>
</dbReference>
<dbReference type="Pfam" id="PF01272">
    <property type="entry name" value="GreA_GreB"/>
    <property type="match status" value="1"/>
</dbReference>
<dbReference type="InterPro" id="IPR023459">
    <property type="entry name" value="Tscrpt_elong_fac_GreA/B_fam"/>
</dbReference>
<name>A0A1V9EXY4_9BACT</name>
<dbReference type="FunFam" id="1.10.287.180:FF:000001">
    <property type="entry name" value="Transcription elongation factor GreA"/>
    <property type="match status" value="1"/>
</dbReference>
<feature type="domain" description="Transcription elongation factor GreA/GreB C-terminal" evidence="10">
    <location>
        <begin position="83"/>
        <end position="156"/>
    </location>
</feature>
<dbReference type="InterPro" id="IPR036805">
    <property type="entry name" value="Tscrpt_elong_fac_GreA/B_N_sf"/>
</dbReference>
<dbReference type="Proteomes" id="UP000192610">
    <property type="component" value="Unassembled WGS sequence"/>
</dbReference>
<keyword evidence="3 8" id="KW-0805">Transcription regulation</keyword>
<evidence type="ECO:0000256" key="2">
    <source>
        <dbReference type="ARBA" id="ARBA00013729"/>
    </source>
</evidence>
<dbReference type="PIRSF" id="PIRSF006092">
    <property type="entry name" value="GreA_GreB"/>
    <property type="match status" value="1"/>
</dbReference>
<comment type="caution">
    <text evidence="12">The sequence shown here is derived from an EMBL/GenBank/DDBJ whole genome shotgun (WGS) entry which is preliminary data.</text>
</comment>
<dbReference type="FunFam" id="3.10.50.30:FF:000001">
    <property type="entry name" value="Transcription elongation factor GreA"/>
    <property type="match status" value="1"/>
</dbReference>
<dbReference type="GO" id="GO:0032784">
    <property type="term" value="P:regulation of DNA-templated transcription elongation"/>
    <property type="evidence" value="ECO:0007669"/>
    <property type="project" value="UniProtKB-UniRule"/>
</dbReference>
<evidence type="ECO:0000256" key="9">
    <source>
        <dbReference type="RuleBase" id="RU000556"/>
    </source>
</evidence>
<dbReference type="GO" id="GO:0003746">
    <property type="term" value="F:translation elongation factor activity"/>
    <property type="evidence" value="ECO:0007669"/>
    <property type="project" value="UniProtKB-KW"/>
</dbReference>
<keyword evidence="4 8" id="KW-0238">DNA-binding</keyword>
<dbReference type="NCBIfam" id="TIGR01462">
    <property type="entry name" value="greA"/>
    <property type="match status" value="1"/>
</dbReference>
<dbReference type="RefSeq" id="WP_081199552.1">
    <property type="nucleotide sequence ID" value="NZ_FOCZ01000001.1"/>
</dbReference>
<dbReference type="NCBIfam" id="NF001261">
    <property type="entry name" value="PRK00226.1-2"/>
    <property type="match status" value="1"/>
</dbReference>
<dbReference type="STRING" id="354355.SAMN05660816_00163"/>
<dbReference type="AlphaFoldDB" id="A0A1V9EXY4"/>
<evidence type="ECO:0000256" key="4">
    <source>
        <dbReference type="ARBA" id="ARBA00023125"/>
    </source>
</evidence>
<comment type="similarity">
    <text evidence="1 8 9">Belongs to the GreA/GreB family.</text>
</comment>
<sequence>MSSVLYITKETLEQMKDELVRMRTVDRPAAARAIAEAREKGDLKENAEYDAAKEAQGILEAKIKKLESDIASVRILDTENVDTSKVSILTKVTILNLATKKKITYTIVSEKEADLKQGKISVTSPIGQGLLGKVVGDVAEVTVPAGVLKFQIEDITV</sequence>
<dbReference type="GO" id="GO:0070063">
    <property type="term" value="F:RNA polymerase binding"/>
    <property type="evidence" value="ECO:0007669"/>
    <property type="project" value="InterPro"/>
</dbReference>
<protein>
    <recommendedName>
        <fullName evidence="2 8">Transcription elongation factor GreA</fullName>
    </recommendedName>
    <alternativeName>
        <fullName evidence="7 8">Transcript cleavage factor GreA</fullName>
    </alternativeName>
</protein>
<dbReference type="SUPFAM" id="SSF54534">
    <property type="entry name" value="FKBP-like"/>
    <property type="match status" value="1"/>
</dbReference>
<keyword evidence="5 8" id="KW-0804">Transcription</keyword>
<organism evidence="12 13">
    <name type="scientific">Niastella yeongjuensis</name>
    <dbReference type="NCBI Taxonomy" id="354355"/>
    <lineage>
        <taxon>Bacteria</taxon>
        <taxon>Pseudomonadati</taxon>
        <taxon>Bacteroidota</taxon>
        <taxon>Chitinophagia</taxon>
        <taxon>Chitinophagales</taxon>
        <taxon>Chitinophagaceae</taxon>
        <taxon>Niastella</taxon>
    </lineage>
</organism>
<dbReference type="PANTHER" id="PTHR30437:SF4">
    <property type="entry name" value="TRANSCRIPTION ELONGATION FACTOR GREA"/>
    <property type="match status" value="1"/>
</dbReference>
<dbReference type="InterPro" id="IPR028624">
    <property type="entry name" value="Tscrpt_elong_fac_GreA/B"/>
</dbReference>
<evidence type="ECO:0000313" key="12">
    <source>
        <dbReference type="EMBL" id="OQP50969.1"/>
    </source>
</evidence>
<dbReference type="PANTHER" id="PTHR30437">
    <property type="entry name" value="TRANSCRIPTION ELONGATION FACTOR GREA"/>
    <property type="match status" value="1"/>
</dbReference>
<evidence type="ECO:0000256" key="7">
    <source>
        <dbReference type="ARBA" id="ARBA00030776"/>
    </source>
</evidence>
<keyword evidence="13" id="KW-1185">Reference proteome</keyword>
<dbReference type="SUPFAM" id="SSF46557">
    <property type="entry name" value="GreA transcript cleavage protein, N-terminal domain"/>
    <property type="match status" value="1"/>
</dbReference>
<dbReference type="EMBL" id="LVXG01000012">
    <property type="protein sequence ID" value="OQP50969.1"/>
    <property type="molecule type" value="Genomic_DNA"/>
</dbReference>
<evidence type="ECO:0000313" key="13">
    <source>
        <dbReference type="Proteomes" id="UP000192610"/>
    </source>
</evidence>
<dbReference type="GO" id="GO:0003677">
    <property type="term" value="F:DNA binding"/>
    <property type="evidence" value="ECO:0007669"/>
    <property type="project" value="UniProtKB-UniRule"/>
</dbReference>
<comment type="function">
    <text evidence="6 8 9">Necessary for efficient RNA polymerase transcription elongation past template-encoded arresting sites. The arresting sites in DNA have the property of trapping a certain fraction of elongating RNA polymerases that pass through, resulting in locked ternary complexes. Cleavage of the nascent transcript by cleavage factors such as GreA or GreB allows the resumption of elongation from the new 3'terminus. GreA releases sequences of 2 to 3 nucleotides.</text>
</comment>
<dbReference type="PROSITE" id="PS00830">
    <property type="entry name" value="GREAB_2"/>
    <property type="match status" value="1"/>
</dbReference>
<evidence type="ECO:0000259" key="10">
    <source>
        <dbReference type="Pfam" id="PF01272"/>
    </source>
</evidence>
<keyword evidence="12" id="KW-0251">Elongation factor</keyword>
<dbReference type="NCBIfam" id="NF001263">
    <property type="entry name" value="PRK00226.1-4"/>
    <property type="match status" value="1"/>
</dbReference>
<evidence type="ECO:0000256" key="8">
    <source>
        <dbReference type="HAMAP-Rule" id="MF_00105"/>
    </source>
</evidence>
<dbReference type="InterPro" id="IPR006359">
    <property type="entry name" value="Tscrpt_elong_fac_GreA"/>
</dbReference>
<feature type="domain" description="Transcription elongation factor GreA/GreB N-terminal" evidence="11">
    <location>
        <begin position="6"/>
        <end position="75"/>
    </location>
</feature>
<accession>A0A1V9EXY4</accession>
<evidence type="ECO:0000256" key="1">
    <source>
        <dbReference type="ARBA" id="ARBA00008213"/>
    </source>
</evidence>
<gene>
    <name evidence="8" type="primary">greA</name>
    <name evidence="12" type="ORF">A4H97_03870</name>
</gene>
<dbReference type="HAMAP" id="MF_00105">
    <property type="entry name" value="GreA_GreB"/>
    <property type="match status" value="1"/>
</dbReference>
<reference evidence="13" key="1">
    <citation type="submission" date="2016-04" db="EMBL/GenBank/DDBJ databases">
        <authorList>
            <person name="Chen L."/>
            <person name="Zhuang W."/>
            <person name="Wang G."/>
        </authorList>
    </citation>
    <scope>NUCLEOTIDE SEQUENCE [LARGE SCALE GENOMIC DNA]</scope>
    <source>
        <strain evidence="13">17621</strain>
    </source>
</reference>